<dbReference type="SUPFAM" id="SSF48498">
    <property type="entry name" value="Tetracyclin repressor-like, C-terminal domain"/>
    <property type="match status" value="1"/>
</dbReference>
<evidence type="ECO:0000256" key="1">
    <source>
        <dbReference type="ARBA" id="ARBA00023015"/>
    </source>
</evidence>
<dbReference type="PANTHER" id="PTHR30055:SF220">
    <property type="entry name" value="TETR-FAMILY REGULATORY PROTEIN"/>
    <property type="match status" value="1"/>
</dbReference>
<proteinExistence type="predicted"/>
<dbReference type="PROSITE" id="PS50977">
    <property type="entry name" value="HTH_TETR_2"/>
    <property type="match status" value="1"/>
</dbReference>
<dbReference type="Proteomes" id="UP000557772">
    <property type="component" value="Unassembled WGS sequence"/>
</dbReference>
<accession>A0A849AD06</accession>
<sequence length="190" mass="21144">MVTRAAPSDQRSRNARRSVAARGDGGRLREEILDAAIALVEELDDPWRLSLRAVAREVGVAATSIYLHFDSLESLLQAVKSRLWSRFGDEMVEADEQAGPNPFDRIVGFGRAYVRFAAEQPGAFRTLFATTWNLELPHGDSFVGESQFELIVDALAEVSSDREDAVRRATQLWCGLHGMVVLRTPLSRFP</sequence>
<dbReference type="InterPro" id="IPR009057">
    <property type="entry name" value="Homeodomain-like_sf"/>
</dbReference>
<evidence type="ECO:0000256" key="5">
    <source>
        <dbReference type="SAM" id="MobiDB-lite"/>
    </source>
</evidence>
<dbReference type="InterPro" id="IPR050109">
    <property type="entry name" value="HTH-type_TetR-like_transc_reg"/>
</dbReference>
<reference evidence="7 8" key="1">
    <citation type="submission" date="2020-05" db="EMBL/GenBank/DDBJ databases">
        <title>Flexivirga sp. ID2601S isolated from air conditioner.</title>
        <authorList>
            <person name="Kim D.H."/>
        </authorList>
    </citation>
    <scope>NUCLEOTIDE SEQUENCE [LARGE SCALE GENOMIC DNA]</scope>
    <source>
        <strain evidence="7 8">ID2601S</strain>
    </source>
</reference>
<evidence type="ECO:0000256" key="4">
    <source>
        <dbReference type="PROSITE-ProRule" id="PRU00335"/>
    </source>
</evidence>
<dbReference type="Pfam" id="PF13305">
    <property type="entry name" value="TetR_C_33"/>
    <property type="match status" value="1"/>
</dbReference>
<feature type="DNA-binding region" description="H-T-H motif" evidence="4">
    <location>
        <begin position="50"/>
        <end position="69"/>
    </location>
</feature>
<dbReference type="GO" id="GO:0003700">
    <property type="term" value="F:DNA-binding transcription factor activity"/>
    <property type="evidence" value="ECO:0007669"/>
    <property type="project" value="TreeGrafter"/>
</dbReference>
<feature type="domain" description="HTH tetR-type" evidence="6">
    <location>
        <begin position="26"/>
        <end position="87"/>
    </location>
</feature>
<comment type="caution">
    <text evidence="7">The sequence shown here is derived from an EMBL/GenBank/DDBJ whole genome shotgun (WGS) entry which is preliminary data.</text>
</comment>
<keyword evidence="3" id="KW-0804">Transcription</keyword>
<dbReference type="PANTHER" id="PTHR30055">
    <property type="entry name" value="HTH-TYPE TRANSCRIPTIONAL REGULATOR RUTR"/>
    <property type="match status" value="1"/>
</dbReference>
<dbReference type="Pfam" id="PF00440">
    <property type="entry name" value="TetR_N"/>
    <property type="match status" value="1"/>
</dbReference>
<evidence type="ECO:0000256" key="3">
    <source>
        <dbReference type="ARBA" id="ARBA00023163"/>
    </source>
</evidence>
<gene>
    <name evidence="7" type="ORF">HJ588_03545</name>
</gene>
<evidence type="ECO:0000313" key="8">
    <source>
        <dbReference type="Proteomes" id="UP000557772"/>
    </source>
</evidence>
<dbReference type="InterPro" id="IPR025996">
    <property type="entry name" value="MT1864/Rv1816-like_C"/>
</dbReference>
<feature type="region of interest" description="Disordered" evidence="5">
    <location>
        <begin position="1"/>
        <end position="22"/>
    </location>
</feature>
<organism evidence="7 8">
    <name type="scientific">Flexivirga aerilata</name>
    <dbReference type="NCBI Taxonomy" id="1656889"/>
    <lineage>
        <taxon>Bacteria</taxon>
        <taxon>Bacillati</taxon>
        <taxon>Actinomycetota</taxon>
        <taxon>Actinomycetes</taxon>
        <taxon>Micrococcales</taxon>
        <taxon>Dermacoccaceae</taxon>
        <taxon>Flexivirga</taxon>
    </lineage>
</organism>
<protein>
    <submittedName>
        <fullName evidence="7">TetR/AcrR family transcriptional regulator</fullName>
    </submittedName>
</protein>
<keyword evidence="1" id="KW-0805">Transcription regulation</keyword>
<dbReference type="Gene3D" id="1.10.357.10">
    <property type="entry name" value="Tetracycline Repressor, domain 2"/>
    <property type="match status" value="1"/>
</dbReference>
<dbReference type="AlphaFoldDB" id="A0A849AD06"/>
<keyword evidence="8" id="KW-1185">Reference proteome</keyword>
<evidence type="ECO:0000313" key="7">
    <source>
        <dbReference type="EMBL" id="NNG38349.1"/>
    </source>
</evidence>
<dbReference type="GO" id="GO:0000976">
    <property type="term" value="F:transcription cis-regulatory region binding"/>
    <property type="evidence" value="ECO:0007669"/>
    <property type="project" value="TreeGrafter"/>
</dbReference>
<dbReference type="InterPro" id="IPR036271">
    <property type="entry name" value="Tet_transcr_reg_TetR-rel_C_sf"/>
</dbReference>
<dbReference type="SUPFAM" id="SSF46689">
    <property type="entry name" value="Homeodomain-like"/>
    <property type="match status" value="1"/>
</dbReference>
<keyword evidence="2 4" id="KW-0238">DNA-binding</keyword>
<evidence type="ECO:0000259" key="6">
    <source>
        <dbReference type="PROSITE" id="PS50977"/>
    </source>
</evidence>
<dbReference type="EMBL" id="JABENB010000001">
    <property type="protein sequence ID" value="NNG38349.1"/>
    <property type="molecule type" value="Genomic_DNA"/>
</dbReference>
<evidence type="ECO:0000256" key="2">
    <source>
        <dbReference type="ARBA" id="ARBA00023125"/>
    </source>
</evidence>
<dbReference type="InterPro" id="IPR001647">
    <property type="entry name" value="HTH_TetR"/>
</dbReference>
<name>A0A849AD06_9MICO</name>
<dbReference type="RefSeq" id="WP_171151991.1">
    <property type="nucleotide sequence ID" value="NZ_JABENB010000001.1"/>
</dbReference>